<organism evidence="1">
    <name type="scientific">marine sediment metagenome</name>
    <dbReference type="NCBI Taxonomy" id="412755"/>
    <lineage>
        <taxon>unclassified sequences</taxon>
        <taxon>metagenomes</taxon>
        <taxon>ecological metagenomes</taxon>
    </lineage>
</organism>
<comment type="caution">
    <text evidence="1">The sequence shown here is derived from an EMBL/GenBank/DDBJ whole genome shotgun (WGS) entry which is preliminary data.</text>
</comment>
<accession>A0A0F8YEB3</accession>
<protein>
    <recommendedName>
        <fullName evidence="2">Zona occludens toxin N-terminal domain-containing protein</fullName>
    </recommendedName>
</protein>
<dbReference type="EMBL" id="LAZR01053873">
    <property type="protein sequence ID" value="KKK79773.1"/>
    <property type="molecule type" value="Genomic_DNA"/>
</dbReference>
<proteinExistence type="predicted"/>
<evidence type="ECO:0000313" key="1">
    <source>
        <dbReference type="EMBL" id="KKK79773.1"/>
    </source>
</evidence>
<reference evidence="1" key="1">
    <citation type="journal article" date="2015" name="Nature">
        <title>Complex archaea that bridge the gap between prokaryotes and eukaryotes.</title>
        <authorList>
            <person name="Spang A."/>
            <person name="Saw J.H."/>
            <person name="Jorgensen S.L."/>
            <person name="Zaremba-Niedzwiedzka K."/>
            <person name="Martijn J."/>
            <person name="Lind A.E."/>
            <person name="van Eijk R."/>
            <person name="Schleper C."/>
            <person name="Guy L."/>
            <person name="Ettema T.J."/>
        </authorList>
    </citation>
    <scope>NUCLEOTIDE SEQUENCE</scope>
</reference>
<evidence type="ECO:0008006" key="2">
    <source>
        <dbReference type="Google" id="ProtNLM"/>
    </source>
</evidence>
<name>A0A0F8YEB3_9ZZZZ</name>
<gene>
    <name evidence="1" type="ORF">LCGC14_2830130</name>
</gene>
<dbReference type="AlphaFoldDB" id="A0A0F8YEB3"/>
<sequence>MKIQLPGRLWNFRDDKDGNEIGEFFDYKEDNEVYVDGIHYSDMKNVYARRQKNKWDNWILYCGDEGDGKSMMAKEDCYIMAHLCDGKFGIDQISWQPKQFGKLIDISPPGYSVLYDEGITGLDTQRTMSEVNHILRVKSTMCRKKRLFVAICIPSLFDIQKGIAIRRSFGMVKIYTNETKRGMFTYYNRLNKRTLYIKGKRYEDMNAHKGGPPSRFLKWSFIDEKEYEIRKEKAHQDVYQETDKFNKYKEQRNVVIHILHKKGMTHRRISERMKELTSKALSTASIQEISAKY</sequence>